<feature type="region of interest" description="Disordered" evidence="1">
    <location>
        <begin position="95"/>
        <end position="115"/>
    </location>
</feature>
<name>A0A067QGM1_ZOONE</name>
<sequence>MSHSSEMHSVLVFWVANPCGRLGRYRRFVRIRCLLQVHTSLPPRGQTSGRSSARRGLEGDRLVVISECKRFYYDVQVTEGLTSDVGVSASSRGVRCVPGGGSRRRGAGDHAPSAV</sequence>
<evidence type="ECO:0000256" key="1">
    <source>
        <dbReference type="SAM" id="MobiDB-lite"/>
    </source>
</evidence>
<dbReference type="InParanoid" id="A0A067QGM1"/>
<evidence type="ECO:0000313" key="2">
    <source>
        <dbReference type="EMBL" id="KDR07139.1"/>
    </source>
</evidence>
<reference evidence="2 3" key="1">
    <citation type="journal article" date="2014" name="Nat. Commun.">
        <title>Molecular traces of alternative social organization in a termite genome.</title>
        <authorList>
            <person name="Terrapon N."/>
            <person name="Li C."/>
            <person name="Robertson H.M."/>
            <person name="Ji L."/>
            <person name="Meng X."/>
            <person name="Booth W."/>
            <person name="Chen Z."/>
            <person name="Childers C.P."/>
            <person name="Glastad K.M."/>
            <person name="Gokhale K."/>
            <person name="Gowin J."/>
            <person name="Gronenberg W."/>
            <person name="Hermansen R.A."/>
            <person name="Hu H."/>
            <person name="Hunt B.G."/>
            <person name="Huylmans A.K."/>
            <person name="Khalil S.M."/>
            <person name="Mitchell R.D."/>
            <person name="Munoz-Torres M.C."/>
            <person name="Mustard J.A."/>
            <person name="Pan H."/>
            <person name="Reese J.T."/>
            <person name="Scharf M.E."/>
            <person name="Sun F."/>
            <person name="Vogel H."/>
            <person name="Xiao J."/>
            <person name="Yang W."/>
            <person name="Yang Z."/>
            <person name="Yang Z."/>
            <person name="Zhou J."/>
            <person name="Zhu J."/>
            <person name="Brent C.S."/>
            <person name="Elsik C.G."/>
            <person name="Goodisman M.A."/>
            <person name="Liberles D.A."/>
            <person name="Roe R.M."/>
            <person name="Vargo E.L."/>
            <person name="Vilcinskas A."/>
            <person name="Wang J."/>
            <person name="Bornberg-Bauer E."/>
            <person name="Korb J."/>
            <person name="Zhang G."/>
            <person name="Liebig J."/>
        </authorList>
    </citation>
    <scope>NUCLEOTIDE SEQUENCE [LARGE SCALE GENOMIC DNA]</scope>
    <source>
        <tissue evidence="2">Whole organism</tissue>
    </source>
</reference>
<dbReference type="Proteomes" id="UP000027135">
    <property type="component" value="Unassembled WGS sequence"/>
</dbReference>
<dbReference type="EMBL" id="KK853502">
    <property type="protein sequence ID" value="KDR07139.1"/>
    <property type="molecule type" value="Genomic_DNA"/>
</dbReference>
<organism evidence="2 3">
    <name type="scientific">Zootermopsis nevadensis</name>
    <name type="common">Dampwood termite</name>
    <dbReference type="NCBI Taxonomy" id="136037"/>
    <lineage>
        <taxon>Eukaryota</taxon>
        <taxon>Metazoa</taxon>
        <taxon>Ecdysozoa</taxon>
        <taxon>Arthropoda</taxon>
        <taxon>Hexapoda</taxon>
        <taxon>Insecta</taxon>
        <taxon>Pterygota</taxon>
        <taxon>Neoptera</taxon>
        <taxon>Polyneoptera</taxon>
        <taxon>Dictyoptera</taxon>
        <taxon>Blattodea</taxon>
        <taxon>Blattoidea</taxon>
        <taxon>Termitoidae</taxon>
        <taxon>Termopsidae</taxon>
        <taxon>Zootermopsis</taxon>
    </lineage>
</organism>
<accession>A0A067QGM1</accession>
<evidence type="ECO:0000313" key="3">
    <source>
        <dbReference type="Proteomes" id="UP000027135"/>
    </source>
</evidence>
<proteinExistence type="predicted"/>
<gene>
    <name evidence="2" type="ORF">L798_02596</name>
</gene>
<protein>
    <submittedName>
        <fullName evidence="2">Uncharacterized protein</fullName>
    </submittedName>
</protein>
<dbReference type="AlphaFoldDB" id="A0A067QGM1"/>
<keyword evidence="3" id="KW-1185">Reference proteome</keyword>